<evidence type="ECO:0000313" key="1">
    <source>
        <dbReference type="EMBL" id="RCR65552.1"/>
    </source>
</evidence>
<accession>A0A368JDD3</accession>
<organism evidence="1 2">
    <name type="scientific">Larkinella punicea</name>
    <dbReference type="NCBI Taxonomy" id="2315727"/>
    <lineage>
        <taxon>Bacteria</taxon>
        <taxon>Pseudomonadati</taxon>
        <taxon>Bacteroidota</taxon>
        <taxon>Cytophagia</taxon>
        <taxon>Cytophagales</taxon>
        <taxon>Spirosomataceae</taxon>
        <taxon>Larkinella</taxon>
    </lineage>
</organism>
<comment type="caution">
    <text evidence="1">The sequence shown here is derived from an EMBL/GenBank/DDBJ whole genome shotgun (WGS) entry which is preliminary data.</text>
</comment>
<protein>
    <submittedName>
        <fullName evidence="1">Uncharacterized protein</fullName>
    </submittedName>
</protein>
<reference evidence="1 2" key="1">
    <citation type="submission" date="2018-07" db="EMBL/GenBank/DDBJ databases">
        <title>Genome analysis of Larkinella rosea.</title>
        <authorList>
            <person name="Zhou Z."/>
            <person name="Wang G."/>
        </authorList>
    </citation>
    <scope>NUCLEOTIDE SEQUENCE [LARGE SCALE GENOMIC DNA]</scope>
    <source>
        <strain evidence="2">zzj9</strain>
    </source>
</reference>
<proteinExistence type="predicted"/>
<dbReference type="EMBL" id="QOWE01000041">
    <property type="protein sequence ID" value="RCR65552.1"/>
    <property type="molecule type" value="Genomic_DNA"/>
</dbReference>
<sequence>MNQWPPLSWRSETWGEFNTHSSSCQGPQLLLTKQLATFEEQIWQEVDQYLQIAKTYGDEEHMMACRLFRMPFHFSWEEAVDRKVA</sequence>
<keyword evidence="2" id="KW-1185">Reference proteome</keyword>
<name>A0A368JDD3_9BACT</name>
<dbReference type="AlphaFoldDB" id="A0A368JDD3"/>
<gene>
    <name evidence="1" type="ORF">DUE52_31295</name>
</gene>
<evidence type="ECO:0000313" key="2">
    <source>
        <dbReference type="Proteomes" id="UP000253383"/>
    </source>
</evidence>
<dbReference type="Proteomes" id="UP000253383">
    <property type="component" value="Unassembled WGS sequence"/>
</dbReference>